<evidence type="ECO:0000313" key="7">
    <source>
        <dbReference type="EMBL" id="GBF57728.1"/>
    </source>
</evidence>
<dbReference type="PANTHER" id="PTHR10846:SF8">
    <property type="entry name" value="INNER MEMBRANE PROTEIN YRBG"/>
    <property type="match status" value="1"/>
</dbReference>
<dbReference type="PANTHER" id="PTHR10846">
    <property type="entry name" value="SODIUM/POTASSIUM/CALCIUM EXCHANGER"/>
    <property type="match status" value="1"/>
</dbReference>
<comment type="subcellular location">
    <subcellularLocation>
        <location evidence="1">Membrane</location>
        <topology evidence="1">Multi-pass membrane protein</topology>
    </subcellularLocation>
</comment>
<dbReference type="GO" id="GO:0008273">
    <property type="term" value="F:calcium, potassium:sodium antiporter activity"/>
    <property type="evidence" value="ECO:0007669"/>
    <property type="project" value="TreeGrafter"/>
</dbReference>
<dbReference type="InterPro" id="IPR004481">
    <property type="entry name" value="K/Na/Ca-exchanger"/>
</dbReference>
<dbReference type="Pfam" id="PF01699">
    <property type="entry name" value="Na_Ca_ex"/>
    <property type="match status" value="2"/>
</dbReference>
<dbReference type="AlphaFoldDB" id="A0A2P2E9L0"/>
<evidence type="ECO:0000259" key="6">
    <source>
        <dbReference type="Pfam" id="PF01699"/>
    </source>
</evidence>
<evidence type="ECO:0000256" key="5">
    <source>
        <dbReference type="SAM" id="Phobius"/>
    </source>
</evidence>
<keyword evidence="8" id="KW-1185">Reference proteome</keyword>
<feature type="transmembrane region" description="Helical" evidence="5">
    <location>
        <begin position="209"/>
        <end position="232"/>
    </location>
</feature>
<feature type="transmembrane region" description="Helical" evidence="5">
    <location>
        <begin position="77"/>
        <end position="95"/>
    </location>
</feature>
<comment type="caution">
    <text evidence="7">The sequence shown here is derived from an EMBL/GenBank/DDBJ whole genome shotgun (WGS) entry which is preliminary data.</text>
</comment>
<gene>
    <name evidence="7" type="primary">yrbG</name>
    <name evidence="7" type="ORF">PbB2_01397</name>
</gene>
<keyword evidence="3 5" id="KW-1133">Transmembrane helix</keyword>
<accession>A0A2P2E9L0</accession>
<dbReference type="InterPro" id="IPR004837">
    <property type="entry name" value="NaCa_Exmemb"/>
</dbReference>
<feature type="domain" description="Sodium/calcium exchanger membrane region" evidence="6">
    <location>
        <begin position="174"/>
        <end position="315"/>
    </location>
</feature>
<dbReference type="NCBIfam" id="TIGR00367">
    <property type="entry name" value="calcium/sodium antiporter"/>
    <property type="match status" value="1"/>
</dbReference>
<dbReference type="Proteomes" id="UP000245086">
    <property type="component" value="Unassembled WGS sequence"/>
</dbReference>
<dbReference type="GO" id="GO:0006874">
    <property type="term" value="P:intracellular calcium ion homeostasis"/>
    <property type="evidence" value="ECO:0007669"/>
    <property type="project" value="TreeGrafter"/>
</dbReference>
<protein>
    <submittedName>
        <fullName evidence="7">Inner membrane protein YrbG</fullName>
    </submittedName>
</protein>
<dbReference type="Gene3D" id="6.10.280.80">
    <property type="entry name" value="NCX, peripheral helical region"/>
    <property type="match status" value="1"/>
</dbReference>
<dbReference type="InterPro" id="IPR044880">
    <property type="entry name" value="NCX_ion-bd_dom_sf"/>
</dbReference>
<evidence type="ECO:0000256" key="1">
    <source>
        <dbReference type="ARBA" id="ARBA00004141"/>
    </source>
</evidence>
<feature type="transmembrane region" description="Helical" evidence="5">
    <location>
        <begin position="104"/>
        <end position="120"/>
    </location>
</feature>
<organism evidence="7 8">
    <name type="scientific">Candidatus Phycosocius bacilliformis</name>
    <dbReference type="NCBI Taxonomy" id="1445552"/>
    <lineage>
        <taxon>Bacteria</taxon>
        <taxon>Pseudomonadati</taxon>
        <taxon>Pseudomonadota</taxon>
        <taxon>Alphaproteobacteria</taxon>
        <taxon>Caulobacterales</taxon>
        <taxon>Caulobacterales incertae sedis</taxon>
        <taxon>Candidatus Phycosocius</taxon>
    </lineage>
</organism>
<dbReference type="EMBL" id="BFBR01000003">
    <property type="protein sequence ID" value="GBF57728.1"/>
    <property type="molecule type" value="Genomic_DNA"/>
</dbReference>
<dbReference type="OrthoDB" id="9794225at2"/>
<feature type="transmembrane region" description="Helical" evidence="5">
    <location>
        <begin position="170"/>
        <end position="189"/>
    </location>
</feature>
<dbReference type="Gene3D" id="1.20.1420.30">
    <property type="entry name" value="NCX, central ion-binding region"/>
    <property type="match status" value="1"/>
</dbReference>
<feature type="transmembrane region" description="Helical" evidence="5">
    <location>
        <begin position="126"/>
        <end position="143"/>
    </location>
</feature>
<feature type="transmembrane region" description="Helical" evidence="5">
    <location>
        <begin position="295"/>
        <end position="315"/>
    </location>
</feature>
<evidence type="ECO:0000256" key="4">
    <source>
        <dbReference type="ARBA" id="ARBA00023136"/>
    </source>
</evidence>
<dbReference type="RefSeq" id="WP_108984592.1">
    <property type="nucleotide sequence ID" value="NZ_BFBR01000003.1"/>
</dbReference>
<keyword evidence="4 5" id="KW-0472">Membrane</keyword>
<dbReference type="GO" id="GO:0005262">
    <property type="term" value="F:calcium channel activity"/>
    <property type="evidence" value="ECO:0007669"/>
    <property type="project" value="TreeGrafter"/>
</dbReference>
<feature type="domain" description="Sodium/calcium exchanger membrane region" evidence="6">
    <location>
        <begin position="5"/>
        <end position="143"/>
    </location>
</feature>
<feature type="transmembrane region" description="Helical" evidence="5">
    <location>
        <begin position="270"/>
        <end position="288"/>
    </location>
</feature>
<evidence type="ECO:0000256" key="2">
    <source>
        <dbReference type="ARBA" id="ARBA00022692"/>
    </source>
</evidence>
<proteinExistence type="predicted"/>
<feature type="transmembrane region" description="Helical" evidence="5">
    <location>
        <begin position="239"/>
        <end position="258"/>
    </location>
</feature>
<sequence>MEIAISLAVGLALLVLGGDLLVRGSVTAARNMGVSPLLIGLTLVGFGTSTPELVTSVTAALEGSPGIAVGNVVGSNIANVLLILGASAVIFPLVIDPKGFKRDVVVLIASTLALLAVVLVGFMPSWVGVVFILALFGYVYFVYRQEKAHPDEAAVVLEHRVEDAPKGPKGVLWPLVMSVAGIAITIVGARYFVGGAVDLAKGFGISDTIIGLTVVAVGTSMPELVTSITAAFRKHADVAYGNIVGSNIFNVLFVLGATSLVKPIEIPDQIIAFDIWVLLATTALLVLFARTGLKLLRWEGLVFVGGFIAYTGYLIHLA</sequence>
<name>A0A2P2E9L0_9PROT</name>
<evidence type="ECO:0000256" key="3">
    <source>
        <dbReference type="ARBA" id="ARBA00022989"/>
    </source>
</evidence>
<dbReference type="GO" id="GO:0005886">
    <property type="term" value="C:plasma membrane"/>
    <property type="evidence" value="ECO:0007669"/>
    <property type="project" value="TreeGrafter"/>
</dbReference>
<keyword evidence="2 5" id="KW-0812">Transmembrane</keyword>
<evidence type="ECO:0000313" key="8">
    <source>
        <dbReference type="Proteomes" id="UP000245086"/>
    </source>
</evidence>
<reference evidence="7 8" key="1">
    <citation type="journal article" date="2018" name="Genome Announc.">
        <title>Draft Genome Sequence of "Candidatus Phycosocius bacilliformis," an Alphaproteobacterial Ectosymbiont of the Hydrocarbon-Producing Green Alga Botryococcus braunii.</title>
        <authorList>
            <person name="Tanabe Y."/>
            <person name="Yamaguchi H."/>
            <person name="Watanabe M.M."/>
        </authorList>
    </citation>
    <scope>NUCLEOTIDE SEQUENCE [LARGE SCALE GENOMIC DNA]</scope>
    <source>
        <strain evidence="7 8">BOTRYCO-2</strain>
    </source>
</reference>